<name>A0A7G2C554_9TRYP</name>
<reference evidence="1 2" key="1">
    <citation type="submission" date="2020-08" db="EMBL/GenBank/DDBJ databases">
        <authorList>
            <person name="Newling K."/>
            <person name="Davey J."/>
            <person name="Forrester S."/>
        </authorList>
    </citation>
    <scope>NUCLEOTIDE SEQUENCE [LARGE SCALE GENOMIC DNA]</scope>
    <source>
        <strain evidence="2">Crithidia deanei Carvalho (ATCC PRA-265)</strain>
    </source>
</reference>
<gene>
    <name evidence="1" type="ORF">ADEAN_000207600</name>
</gene>
<dbReference type="AlphaFoldDB" id="A0A7G2C554"/>
<evidence type="ECO:0000313" key="2">
    <source>
        <dbReference type="Proteomes" id="UP000515908"/>
    </source>
</evidence>
<organism evidence="1 2">
    <name type="scientific">Angomonas deanei</name>
    <dbReference type="NCBI Taxonomy" id="59799"/>
    <lineage>
        <taxon>Eukaryota</taxon>
        <taxon>Discoba</taxon>
        <taxon>Euglenozoa</taxon>
        <taxon>Kinetoplastea</taxon>
        <taxon>Metakinetoplastina</taxon>
        <taxon>Trypanosomatida</taxon>
        <taxon>Trypanosomatidae</taxon>
        <taxon>Strigomonadinae</taxon>
        <taxon>Angomonas</taxon>
    </lineage>
</organism>
<dbReference type="VEuPathDB" id="TriTrypDB:ADEAN_000207600"/>
<accession>A0A7G2C554</accession>
<evidence type="ECO:0000313" key="1">
    <source>
        <dbReference type="EMBL" id="CAD2214625.1"/>
    </source>
</evidence>
<protein>
    <submittedName>
        <fullName evidence="1">Uncharacterized protein</fullName>
    </submittedName>
</protein>
<dbReference type="Proteomes" id="UP000515908">
    <property type="component" value="Chromosome 03"/>
</dbReference>
<dbReference type="EMBL" id="LR877147">
    <property type="protein sequence ID" value="CAD2214625.1"/>
    <property type="molecule type" value="Genomic_DNA"/>
</dbReference>
<sequence length="261" mass="28944">MNEDANEADVHRLLGEAFTFRERPPSLSLRHPYHSTAYISGIAGDGGGTKWPQYGMGHRGQYTITRGSREIKPAGTGVPLRERHEDENLEVTSSDMCRAALLSTSMAGTAEVHEMESTLYGGGDRETSAIFTVLADYHSAYMWVQTDATGASVGIQERVFSCLVPFYDILTHYRQPPLPEGLYCLCQQSTQHHLVHALNLLLKAGTSNRNVQDCAHVCTLHRVALNGKLYDTPSADWAGAVTAAKEQYEKDKAEISRYYYI</sequence>
<proteinExistence type="predicted"/>
<keyword evidence="2" id="KW-1185">Reference proteome</keyword>